<evidence type="ECO:0000256" key="1">
    <source>
        <dbReference type="ARBA" id="ARBA00001974"/>
    </source>
</evidence>
<dbReference type="Gene3D" id="1.10.540.10">
    <property type="entry name" value="Acyl-CoA dehydrogenase/oxidase, N-terminal domain"/>
    <property type="match status" value="1"/>
</dbReference>
<organism evidence="8">
    <name type="scientific">marine metagenome</name>
    <dbReference type="NCBI Taxonomy" id="408172"/>
    <lineage>
        <taxon>unclassified sequences</taxon>
        <taxon>metagenomes</taxon>
        <taxon>ecological metagenomes</taxon>
    </lineage>
</organism>
<accession>A0A381TIE1</accession>
<sequence>MSYELRPRTKEGESFIEATESVIKILRDRADNADKKSIVNVHNLADMLSSGIIGAFIPKIFGGFGLTSIHDWMVGISRLGQGDGSVALMVNMHLAVSRGMMETWNASKKSTNKKLTKKLELQFEQIISGNMFLCATATEIGTDNLHPFTEATRVQDGWIINGKKIFVTGSPIASHVAMNLLIRNKKETTPNNEEDVIGAVILPLETKGVITQDDWQAMGMRGSGSQSIFFENVFIPEDIVRPIGQWGKWSSGLLMNRNLANLPLLGAFLGIAEHAYELALVAAKEKPKSIRPSNMELPGIQHIIGEMEISISTTRAMVGQMGQITDDFLKKYKNQKIPIEQAHELLKDHQSMKWVVNRNAIDIVNKALDVVGGSGYLDKNTISRLYRDVRAGPFMQPYAPSEAREYIGKVVLGIYPEN</sequence>
<proteinExistence type="inferred from homology"/>
<evidence type="ECO:0000259" key="6">
    <source>
        <dbReference type="Pfam" id="PF00441"/>
    </source>
</evidence>
<dbReference type="Pfam" id="PF00441">
    <property type="entry name" value="Acyl-CoA_dh_1"/>
    <property type="match status" value="1"/>
</dbReference>
<feature type="domain" description="Acyl-CoA oxidase/dehydrogenase middle" evidence="7">
    <location>
        <begin position="136"/>
        <end position="233"/>
    </location>
</feature>
<comment type="cofactor">
    <cofactor evidence="1">
        <name>FAD</name>
        <dbReference type="ChEBI" id="CHEBI:57692"/>
    </cofactor>
</comment>
<evidence type="ECO:0000256" key="3">
    <source>
        <dbReference type="ARBA" id="ARBA00022630"/>
    </source>
</evidence>
<evidence type="ECO:0000259" key="7">
    <source>
        <dbReference type="Pfam" id="PF02770"/>
    </source>
</evidence>
<evidence type="ECO:0008006" key="9">
    <source>
        <dbReference type="Google" id="ProtNLM"/>
    </source>
</evidence>
<dbReference type="InterPro" id="IPR006091">
    <property type="entry name" value="Acyl-CoA_Oxase/DH_mid-dom"/>
</dbReference>
<dbReference type="InterPro" id="IPR046373">
    <property type="entry name" value="Acyl-CoA_Oxase/DH_mid-dom_sf"/>
</dbReference>
<dbReference type="GO" id="GO:0003995">
    <property type="term" value="F:acyl-CoA dehydrogenase activity"/>
    <property type="evidence" value="ECO:0007669"/>
    <property type="project" value="TreeGrafter"/>
</dbReference>
<evidence type="ECO:0000256" key="4">
    <source>
        <dbReference type="ARBA" id="ARBA00022827"/>
    </source>
</evidence>
<dbReference type="CDD" id="cd00567">
    <property type="entry name" value="ACAD"/>
    <property type="match status" value="1"/>
</dbReference>
<dbReference type="Pfam" id="PF02770">
    <property type="entry name" value="Acyl-CoA_dh_M"/>
    <property type="match status" value="1"/>
</dbReference>
<dbReference type="SUPFAM" id="SSF47203">
    <property type="entry name" value="Acyl-CoA dehydrogenase C-terminal domain-like"/>
    <property type="match status" value="1"/>
</dbReference>
<dbReference type="PIRSF" id="PIRSF016578">
    <property type="entry name" value="HsaA"/>
    <property type="match status" value="1"/>
</dbReference>
<name>A0A381TIE1_9ZZZZ</name>
<keyword evidence="5" id="KW-0560">Oxidoreductase</keyword>
<gene>
    <name evidence="8" type="ORF">METZ01_LOCUS68739</name>
</gene>
<dbReference type="Gene3D" id="2.40.110.10">
    <property type="entry name" value="Butyryl-CoA Dehydrogenase, subunit A, domain 2"/>
    <property type="match status" value="1"/>
</dbReference>
<keyword evidence="4" id="KW-0274">FAD</keyword>
<protein>
    <recommendedName>
        <fullName evidence="9">Acyl-CoA dehydrogenase</fullName>
    </recommendedName>
</protein>
<feature type="domain" description="Acyl-CoA dehydrogenase/oxidase C-terminal" evidence="6">
    <location>
        <begin position="267"/>
        <end position="394"/>
    </location>
</feature>
<dbReference type="SUPFAM" id="SSF56645">
    <property type="entry name" value="Acyl-CoA dehydrogenase NM domain-like"/>
    <property type="match status" value="1"/>
</dbReference>
<dbReference type="InterPro" id="IPR009100">
    <property type="entry name" value="AcylCoA_DH/oxidase_NM_dom_sf"/>
</dbReference>
<dbReference type="InterPro" id="IPR037069">
    <property type="entry name" value="AcylCoA_DH/ox_N_sf"/>
</dbReference>
<dbReference type="PANTHER" id="PTHR43884:SF25">
    <property type="entry name" value="ACYL-COA DEHYDROGENASE YDBM-RELATED"/>
    <property type="match status" value="1"/>
</dbReference>
<evidence type="ECO:0000256" key="2">
    <source>
        <dbReference type="ARBA" id="ARBA00009347"/>
    </source>
</evidence>
<reference evidence="8" key="1">
    <citation type="submission" date="2018-05" db="EMBL/GenBank/DDBJ databases">
        <authorList>
            <person name="Lanie J.A."/>
            <person name="Ng W.-L."/>
            <person name="Kazmierczak K.M."/>
            <person name="Andrzejewski T.M."/>
            <person name="Davidsen T.M."/>
            <person name="Wayne K.J."/>
            <person name="Tettelin H."/>
            <person name="Glass J.I."/>
            <person name="Rusch D."/>
            <person name="Podicherti R."/>
            <person name="Tsui H.-C.T."/>
            <person name="Winkler M.E."/>
        </authorList>
    </citation>
    <scope>NUCLEOTIDE SEQUENCE</scope>
</reference>
<dbReference type="AlphaFoldDB" id="A0A381TIE1"/>
<dbReference type="InterPro" id="IPR009075">
    <property type="entry name" value="AcylCo_DH/oxidase_C"/>
</dbReference>
<evidence type="ECO:0000256" key="5">
    <source>
        <dbReference type="ARBA" id="ARBA00023002"/>
    </source>
</evidence>
<dbReference type="Gene3D" id="1.20.140.10">
    <property type="entry name" value="Butyryl-CoA Dehydrogenase, subunit A, domain 3"/>
    <property type="match status" value="1"/>
</dbReference>
<dbReference type="EMBL" id="UINC01004651">
    <property type="protein sequence ID" value="SVA15885.1"/>
    <property type="molecule type" value="Genomic_DNA"/>
</dbReference>
<comment type="similarity">
    <text evidence="2">Belongs to the acyl-CoA dehydrogenase family.</text>
</comment>
<keyword evidence="3" id="KW-0285">Flavoprotein</keyword>
<dbReference type="PANTHER" id="PTHR43884">
    <property type="entry name" value="ACYL-COA DEHYDROGENASE"/>
    <property type="match status" value="1"/>
</dbReference>
<dbReference type="GO" id="GO:0050660">
    <property type="term" value="F:flavin adenine dinucleotide binding"/>
    <property type="evidence" value="ECO:0007669"/>
    <property type="project" value="InterPro"/>
</dbReference>
<dbReference type="InterPro" id="IPR036250">
    <property type="entry name" value="AcylCo_DH-like_C"/>
</dbReference>
<evidence type="ECO:0000313" key="8">
    <source>
        <dbReference type="EMBL" id="SVA15885.1"/>
    </source>
</evidence>